<dbReference type="Proteomes" id="UP000248214">
    <property type="component" value="Unassembled WGS sequence"/>
</dbReference>
<dbReference type="OrthoDB" id="25753at2"/>
<dbReference type="RefSeq" id="WP_110608058.1">
    <property type="nucleotide sequence ID" value="NZ_PDOD01000001.1"/>
</dbReference>
<dbReference type="EMBL" id="PDOD01000001">
    <property type="protein sequence ID" value="PYZ94425.1"/>
    <property type="molecule type" value="Genomic_DNA"/>
</dbReference>
<dbReference type="Pfam" id="PF00578">
    <property type="entry name" value="AhpC-TSA"/>
    <property type="match status" value="1"/>
</dbReference>
<dbReference type="InterPro" id="IPR013766">
    <property type="entry name" value="Thioredoxin_domain"/>
</dbReference>
<dbReference type="InterPro" id="IPR017937">
    <property type="entry name" value="Thioredoxin_CS"/>
</dbReference>
<protein>
    <submittedName>
        <fullName evidence="3">Cytochrome C biogenesis protein</fullName>
    </submittedName>
</protein>
<evidence type="ECO:0000256" key="1">
    <source>
        <dbReference type="ARBA" id="ARBA00023157"/>
    </source>
</evidence>
<dbReference type="GO" id="GO:0016491">
    <property type="term" value="F:oxidoreductase activity"/>
    <property type="evidence" value="ECO:0007669"/>
    <property type="project" value="InterPro"/>
</dbReference>
<evidence type="ECO:0000259" key="2">
    <source>
        <dbReference type="PROSITE" id="PS51352"/>
    </source>
</evidence>
<name>A0A323TXR7_9BACI</name>
<gene>
    <name evidence="3" type="ORF">CR194_02520</name>
</gene>
<dbReference type="AlphaFoldDB" id="A0A323TXR7"/>
<evidence type="ECO:0000313" key="4">
    <source>
        <dbReference type="Proteomes" id="UP000248214"/>
    </source>
</evidence>
<comment type="caution">
    <text evidence="3">The sequence shown here is derived from an EMBL/GenBank/DDBJ whole genome shotgun (WGS) entry which is preliminary data.</text>
</comment>
<reference evidence="3 4" key="1">
    <citation type="submission" date="2017-10" db="EMBL/GenBank/DDBJ databases">
        <title>Bacillus sp. nov., a halophilic bacterium isolated from a Keqin Lake.</title>
        <authorList>
            <person name="Wang H."/>
        </authorList>
    </citation>
    <scope>NUCLEOTIDE SEQUENCE [LARGE SCALE GENOMIC DNA]</scope>
    <source>
        <strain evidence="3 4">KQ-12</strain>
    </source>
</reference>
<dbReference type="InterPro" id="IPR000866">
    <property type="entry name" value="AhpC/TSA"/>
</dbReference>
<dbReference type="CDD" id="cd02966">
    <property type="entry name" value="TlpA_like_family"/>
    <property type="match status" value="1"/>
</dbReference>
<dbReference type="Gene3D" id="3.40.30.10">
    <property type="entry name" value="Glutaredoxin"/>
    <property type="match status" value="1"/>
</dbReference>
<dbReference type="SUPFAM" id="SSF52833">
    <property type="entry name" value="Thioredoxin-like"/>
    <property type="match status" value="1"/>
</dbReference>
<dbReference type="GO" id="GO:0016209">
    <property type="term" value="F:antioxidant activity"/>
    <property type="evidence" value="ECO:0007669"/>
    <property type="project" value="InterPro"/>
</dbReference>
<proteinExistence type="predicted"/>
<dbReference type="PROSITE" id="PS51352">
    <property type="entry name" value="THIOREDOXIN_2"/>
    <property type="match status" value="1"/>
</dbReference>
<dbReference type="InterPro" id="IPR050553">
    <property type="entry name" value="Thioredoxin_ResA/DsbE_sf"/>
</dbReference>
<dbReference type="PROSITE" id="PS00194">
    <property type="entry name" value="THIOREDOXIN_1"/>
    <property type="match status" value="1"/>
</dbReference>
<evidence type="ECO:0000313" key="3">
    <source>
        <dbReference type="EMBL" id="PYZ94425.1"/>
    </source>
</evidence>
<sequence length="205" mass="23584">MNGKRLLTIAIFLLAVGLGSYVVYEEQKQKSADENQRLLDEYLENDGIEQELDTASVQVGDQARDFNLPQAEGNDTLTLSNMEGKYVVLNMWASWCPPCRDEMPDFINFYEEYKDDGVEVVGINMTTQERNLDVVQQFIDDFDIPFHTVLDEDGEILDGYEVRHMPTTLIIGPDGKVAMRRPGFINYDMLEDSYLEIKQDYENRS</sequence>
<dbReference type="PANTHER" id="PTHR42852:SF17">
    <property type="entry name" value="THIOREDOXIN-LIKE PROTEIN HI_1115"/>
    <property type="match status" value="1"/>
</dbReference>
<feature type="domain" description="Thioredoxin" evidence="2">
    <location>
        <begin position="57"/>
        <end position="200"/>
    </location>
</feature>
<dbReference type="PANTHER" id="PTHR42852">
    <property type="entry name" value="THIOL:DISULFIDE INTERCHANGE PROTEIN DSBE"/>
    <property type="match status" value="1"/>
</dbReference>
<organism evidence="3 4">
    <name type="scientific">Salipaludibacillus keqinensis</name>
    <dbReference type="NCBI Taxonomy" id="2045207"/>
    <lineage>
        <taxon>Bacteria</taxon>
        <taxon>Bacillati</taxon>
        <taxon>Bacillota</taxon>
        <taxon>Bacilli</taxon>
        <taxon>Bacillales</taxon>
        <taxon>Bacillaceae</taxon>
    </lineage>
</organism>
<dbReference type="InterPro" id="IPR036249">
    <property type="entry name" value="Thioredoxin-like_sf"/>
</dbReference>
<accession>A0A323TXR7</accession>
<keyword evidence="4" id="KW-1185">Reference proteome</keyword>
<keyword evidence="1" id="KW-1015">Disulfide bond</keyword>